<dbReference type="GO" id="GO:0016126">
    <property type="term" value="P:sterol biosynthetic process"/>
    <property type="evidence" value="ECO:0007669"/>
    <property type="project" value="UniProtKB-KW"/>
</dbReference>
<reference evidence="16" key="1">
    <citation type="submission" date="2022-12" db="EMBL/GenBank/DDBJ databases">
        <authorList>
            <person name="Petersen C."/>
        </authorList>
    </citation>
    <scope>NUCLEOTIDE SEQUENCE</scope>
    <source>
        <strain evidence="16">IBT 29677</strain>
    </source>
</reference>
<dbReference type="PANTHER" id="PTHR14207:SF0">
    <property type="entry name" value="3-BETA-HYDROXYSTEROID-DELTA(8),DELTA(7)-ISOMERASE"/>
    <property type="match status" value="1"/>
</dbReference>
<dbReference type="AlphaFoldDB" id="A0A9W9SJ16"/>
<evidence type="ECO:0000256" key="2">
    <source>
        <dbReference type="ARBA" id="ARBA00008337"/>
    </source>
</evidence>
<sequence length="255" mass="29108">MSASHPYYPLGANIVGYSPNQTSVLELLVTAGGGCAALLGLTFAVASYVRPSLRMADRIAILWFVLCMTSCQKWCPLPRSRARVELMSENIGNAIAGTLHCFFEGYFMIHHDHMASAQDLFGQLWKEYALSDSRYMTSDTLVLCMETMTVLLWGPLCFVVAYLTARRHSLRHPMQLVVCMSHLYGDTLYYATSLFDDYVNGVAYCRPEGYYFWLYYFFMNFIWIVVPGYYFYDSISTISAAIRAQQVSDERRKSQ</sequence>
<dbReference type="GO" id="GO:0005783">
    <property type="term" value="C:endoplasmic reticulum"/>
    <property type="evidence" value="ECO:0007669"/>
    <property type="project" value="TreeGrafter"/>
</dbReference>
<keyword evidence="8" id="KW-0443">Lipid metabolism</keyword>
<dbReference type="GeneID" id="81375335"/>
<name>A0A9W9SJ16_9EURO</name>
<evidence type="ECO:0000256" key="5">
    <source>
        <dbReference type="ARBA" id="ARBA00022955"/>
    </source>
</evidence>
<dbReference type="Pfam" id="PF05241">
    <property type="entry name" value="EBP"/>
    <property type="match status" value="1"/>
</dbReference>
<accession>A0A9W9SJ16</accession>
<comment type="caution">
    <text evidence="16">The sequence shown here is derived from an EMBL/GenBank/DDBJ whole genome shotgun (WGS) entry which is preliminary data.</text>
</comment>
<evidence type="ECO:0000256" key="12">
    <source>
        <dbReference type="ARBA" id="ARBA00023235"/>
    </source>
</evidence>
<dbReference type="EMBL" id="JAPZBU010000011">
    <property type="protein sequence ID" value="KAJ5378599.1"/>
    <property type="molecule type" value="Genomic_DNA"/>
</dbReference>
<protein>
    <recommendedName>
        <fullName evidence="15">EXPERA domain-containing protein</fullName>
    </recommendedName>
</protein>
<evidence type="ECO:0000259" key="15">
    <source>
        <dbReference type="PROSITE" id="PS51751"/>
    </source>
</evidence>
<comment type="subcellular location">
    <subcellularLocation>
        <location evidence="1">Membrane</location>
        <topology evidence="1">Multi-pass membrane protein</topology>
    </subcellularLocation>
</comment>
<evidence type="ECO:0000256" key="9">
    <source>
        <dbReference type="ARBA" id="ARBA00023136"/>
    </source>
</evidence>
<keyword evidence="9 13" id="KW-0472">Membrane</keyword>
<keyword evidence="3" id="KW-0444">Lipid biosynthesis</keyword>
<feature type="transmembrane region" description="Helical" evidence="14">
    <location>
        <begin position="175"/>
        <end position="192"/>
    </location>
</feature>
<dbReference type="GO" id="GO:0016020">
    <property type="term" value="C:membrane"/>
    <property type="evidence" value="ECO:0007669"/>
    <property type="project" value="UniProtKB-SubCell"/>
</dbReference>
<evidence type="ECO:0000256" key="8">
    <source>
        <dbReference type="ARBA" id="ARBA00023098"/>
    </source>
</evidence>
<dbReference type="PANTHER" id="PTHR14207">
    <property type="entry name" value="STEROL ISOMERASE"/>
    <property type="match status" value="1"/>
</dbReference>
<keyword evidence="11" id="KW-0753">Steroid metabolism</keyword>
<evidence type="ECO:0000313" key="16">
    <source>
        <dbReference type="EMBL" id="KAJ5378599.1"/>
    </source>
</evidence>
<evidence type="ECO:0000256" key="1">
    <source>
        <dbReference type="ARBA" id="ARBA00004141"/>
    </source>
</evidence>
<dbReference type="GO" id="GO:0000247">
    <property type="term" value="F:C-8 sterol isomerase activity"/>
    <property type="evidence" value="ECO:0007669"/>
    <property type="project" value="TreeGrafter"/>
</dbReference>
<proteinExistence type="inferred from homology"/>
<organism evidence="16 17">
    <name type="scientific">Penicillium cosmopolitanum</name>
    <dbReference type="NCBI Taxonomy" id="1131564"/>
    <lineage>
        <taxon>Eukaryota</taxon>
        <taxon>Fungi</taxon>
        <taxon>Dikarya</taxon>
        <taxon>Ascomycota</taxon>
        <taxon>Pezizomycotina</taxon>
        <taxon>Eurotiomycetes</taxon>
        <taxon>Eurotiomycetidae</taxon>
        <taxon>Eurotiales</taxon>
        <taxon>Aspergillaceae</taxon>
        <taxon>Penicillium</taxon>
    </lineage>
</organism>
<feature type="transmembrane region" description="Helical" evidence="14">
    <location>
        <begin position="212"/>
        <end position="232"/>
    </location>
</feature>
<gene>
    <name evidence="16" type="ORF">N7509_011718</name>
</gene>
<keyword evidence="5" id="KW-0752">Steroid biosynthesis</keyword>
<dbReference type="OrthoDB" id="58557at2759"/>
<evidence type="ECO:0000256" key="11">
    <source>
        <dbReference type="ARBA" id="ARBA00023221"/>
    </source>
</evidence>
<evidence type="ECO:0000256" key="4">
    <source>
        <dbReference type="ARBA" id="ARBA00022692"/>
    </source>
</evidence>
<comment type="similarity">
    <text evidence="2">Belongs to the EBP family.</text>
</comment>
<keyword evidence="7" id="KW-0756">Sterol biosynthesis</keyword>
<keyword evidence="4 13" id="KW-0812">Transmembrane</keyword>
<feature type="transmembrane region" description="Helical" evidence="14">
    <location>
        <begin position="27"/>
        <end position="49"/>
    </location>
</feature>
<keyword evidence="17" id="KW-1185">Reference proteome</keyword>
<keyword evidence="6 13" id="KW-1133">Transmembrane helix</keyword>
<evidence type="ECO:0000256" key="13">
    <source>
        <dbReference type="PROSITE-ProRule" id="PRU01087"/>
    </source>
</evidence>
<dbReference type="RefSeq" id="XP_056482385.1">
    <property type="nucleotide sequence ID" value="XM_056636355.1"/>
</dbReference>
<dbReference type="GO" id="GO:0047750">
    <property type="term" value="F:cholestenol delta-isomerase activity"/>
    <property type="evidence" value="ECO:0007669"/>
    <property type="project" value="InterPro"/>
</dbReference>
<keyword evidence="12" id="KW-0413">Isomerase</keyword>
<feature type="transmembrane region" description="Helical" evidence="14">
    <location>
        <begin position="91"/>
        <end position="109"/>
    </location>
</feature>
<reference evidence="16" key="2">
    <citation type="journal article" date="2023" name="IMA Fungus">
        <title>Comparative genomic study of the Penicillium genus elucidates a diverse pangenome and 15 lateral gene transfer events.</title>
        <authorList>
            <person name="Petersen C."/>
            <person name="Sorensen T."/>
            <person name="Nielsen M.R."/>
            <person name="Sondergaard T.E."/>
            <person name="Sorensen J.L."/>
            <person name="Fitzpatrick D.A."/>
            <person name="Frisvad J.C."/>
            <person name="Nielsen K.L."/>
        </authorList>
    </citation>
    <scope>NUCLEOTIDE SEQUENCE</scope>
    <source>
        <strain evidence="16">IBT 29677</strain>
    </source>
</reference>
<dbReference type="InterPro" id="IPR033118">
    <property type="entry name" value="EXPERA"/>
</dbReference>
<evidence type="ECO:0000256" key="3">
    <source>
        <dbReference type="ARBA" id="ARBA00022516"/>
    </source>
</evidence>
<dbReference type="Proteomes" id="UP001147747">
    <property type="component" value="Unassembled WGS sequence"/>
</dbReference>
<evidence type="ECO:0000256" key="14">
    <source>
        <dbReference type="SAM" id="Phobius"/>
    </source>
</evidence>
<evidence type="ECO:0000256" key="7">
    <source>
        <dbReference type="ARBA" id="ARBA00023011"/>
    </source>
</evidence>
<evidence type="ECO:0000256" key="6">
    <source>
        <dbReference type="ARBA" id="ARBA00022989"/>
    </source>
</evidence>
<evidence type="ECO:0000256" key="10">
    <source>
        <dbReference type="ARBA" id="ARBA00023166"/>
    </source>
</evidence>
<evidence type="ECO:0000313" key="17">
    <source>
        <dbReference type="Proteomes" id="UP001147747"/>
    </source>
</evidence>
<feature type="domain" description="EXPERA" evidence="15">
    <location>
        <begin position="81"/>
        <end position="231"/>
    </location>
</feature>
<keyword evidence="10" id="KW-1207">Sterol metabolism</keyword>
<dbReference type="GO" id="GO:0004769">
    <property type="term" value="F:steroid Delta-isomerase activity"/>
    <property type="evidence" value="ECO:0007669"/>
    <property type="project" value="TreeGrafter"/>
</dbReference>
<dbReference type="InterPro" id="IPR007905">
    <property type="entry name" value="EBP"/>
</dbReference>
<feature type="transmembrane region" description="Helical" evidence="14">
    <location>
        <begin position="140"/>
        <end position="163"/>
    </location>
</feature>
<dbReference type="PROSITE" id="PS51751">
    <property type="entry name" value="EXPERA"/>
    <property type="match status" value="1"/>
</dbReference>